<feature type="transmembrane region" description="Helical" evidence="9">
    <location>
        <begin position="65"/>
        <end position="88"/>
    </location>
</feature>
<organism evidence="10 11">
    <name type="scientific">Talaromyces atroroseus</name>
    <dbReference type="NCBI Taxonomy" id="1441469"/>
    <lineage>
        <taxon>Eukaryota</taxon>
        <taxon>Fungi</taxon>
        <taxon>Dikarya</taxon>
        <taxon>Ascomycota</taxon>
        <taxon>Pezizomycotina</taxon>
        <taxon>Eurotiomycetes</taxon>
        <taxon>Eurotiomycetidae</taxon>
        <taxon>Eurotiales</taxon>
        <taxon>Trichocomaceae</taxon>
        <taxon>Talaromyces</taxon>
        <taxon>Talaromyces sect. Trachyspermi</taxon>
    </lineage>
</organism>
<evidence type="ECO:0000256" key="8">
    <source>
        <dbReference type="ARBA" id="ARBA00045204"/>
    </source>
</evidence>
<sequence length="116" mass="12561">MDSILAPIQDAFEGQIPNNWRTANADNSSKDFHGQQLAETLSTILLILSGALAFIVGYIQQDVYLMLWVGLAGTAFTALVVVPPWPFYNRNPEAWLNFKKVPGGASGIIVDGVKVG</sequence>
<dbReference type="GeneID" id="31002396"/>
<proteinExistence type="inferred from homology"/>
<protein>
    <recommendedName>
        <fullName evidence="3">Signal peptidase complex subunit 1</fullName>
    </recommendedName>
</protein>
<dbReference type="PANTHER" id="PTHR13202">
    <property type="entry name" value="MICROSOMAL SIGNAL PEPTIDASE 12 KDA SUBUNIT"/>
    <property type="match status" value="1"/>
</dbReference>
<dbReference type="AlphaFoldDB" id="A0A225AK63"/>
<dbReference type="GO" id="GO:0006465">
    <property type="term" value="P:signal peptide processing"/>
    <property type="evidence" value="ECO:0007669"/>
    <property type="project" value="InterPro"/>
</dbReference>
<evidence type="ECO:0000256" key="4">
    <source>
        <dbReference type="ARBA" id="ARBA00022692"/>
    </source>
</evidence>
<evidence type="ECO:0000313" key="10">
    <source>
        <dbReference type="EMBL" id="OKL61941.1"/>
    </source>
</evidence>
<keyword evidence="5" id="KW-0256">Endoplasmic reticulum</keyword>
<dbReference type="STRING" id="1441469.A0A225AK63"/>
<dbReference type="RefSeq" id="XP_020122062.1">
    <property type="nucleotide sequence ID" value="XM_020264706.1"/>
</dbReference>
<dbReference type="Pfam" id="PF06645">
    <property type="entry name" value="SPC12"/>
    <property type="match status" value="1"/>
</dbReference>
<dbReference type="PANTHER" id="PTHR13202:SF0">
    <property type="entry name" value="SIGNAL PEPTIDASE COMPLEX SUBUNIT 1"/>
    <property type="match status" value="1"/>
</dbReference>
<evidence type="ECO:0000313" key="11">
    <source>
        <dbReference type="Proteomes" id="UP000214365"/>
    </source>
</evidence>
<comment type="caution">
    <text evidence="10">The sequence shown here is derived from an EMBL/GenBank/DDBJ whole genome shotgun (WGS) entry which is preliminary data.</text>
</comment>
<feature type="transmembrane region" description="Helical" evidence="9">
    <location>
        <begin position="37"/>
        <end position="59"/>
    </location>
</feature>
<keyword evidence="7 9" id="KW-0472">Membrane</keyword>
<dbReference type="InterPro" id="IPR009542">
    <property type="entry name" value="Spc1/SPCS1"/>
</dbReference>
<gene>
    <name evidence="10" type="ORF">UA08_02641</name>
</gene>
<accession>A0A225AK63</accession>
<keyword evidence="4 9" id="KW-0812">Transmembrane</keyword>
<evidence type="ECO:0000256" key="9">
    <source>
        <dbReference type="SAM" id="Phobius"/>
    </source>
</evidence>
<dbReference type="EMBL" id="LFMY01000003">
    <property type="protein sequence ID" value="OKL61941.1"/>
    <property type="molecule type" value="Genomic_DNA"/>
</dbReference>
<evidence type="ECO:0000256" key="6">
    <source>
        <dbReference type="ARBA" id="ARBA00022989"/>
    </source>
</evidence>
<keyword evidence="6 9" id="KW-1133">Transmembrane helix</keyword>
<dbReference type="GO" id="GO:0045047">
    <property type="term" value="P:protein targeting to ER"/>
    <property type="evidence" value="ECO:0007669"/>
    <property type="project" value="TreeGrafter"/>
</dbReference>
<keyword evidence="11" id="KW-1185">Reference proteome</keyword>
<dbReference type="GO" id="GO:0005787">
    <property type="term" value="C:signal peptidase complex"/>
    <property type="evidence" value="ECO:0007669"/>
    <property type="project" value="InterPro"/>
</dbReference>
<reference evidence="10 11" key="1">
    <citation type="submission" date="2015-06" db="EMBL/GenBank/DDBJ databases">
        <title>Talaromyces atroroseus IBT 11181 draft genome.</title>
        <authorList>
            <person name="Rasmussen K.B."/>
            <person name="Rasmussen S."/>
            <person name="Petersen B."/>
            <person name="Sicheritz-Ponten T."/>
            <person name="Mortensen U.H."/>
            <person name="Thrane U."/>
        </authorList>
    </citation>
    <scope>NUCLEOTIDE SEQUENCE [LARGE SCALE GENOMIC DNA]</scope>
    <source>
        <strain evidence="10 11">IBT 11181</strain>
    </source>
</reference>
<comment type="subcellular location">
    <subcellularLocation>
        <location evidence="1">Endoplasmic reticulum membrane</location>
        <topology evidence="1">Multi-pass membrane protein</topology>
    </subcellularLocation>
</comment>
<dbReference type="Proteomes" id="UP000214365">
    <property type="component" value="Unassembled WGS sequence"/>
</dbReference>
<evidence type="ECO:0000256" key="5">
    <source>
        <dbReference type="ARBA" id="ARBA00022824"/>
    </source>
</evidence>
<comment type="similarity">
    <text evidence="2">Belongs to the SPCS1 family.</text>
</comment>
<evidence type="ECO:0000256" key="3">
    <source>
        <dbReference type="ARBA" id="ARBA00017059"/>
    </source>
</evidence>
<dbReference type="OrthoDB" id="263893at2759"/>
<evidence type="ECO:0000256" key="2">
    <source>
        <dbReference type="ARBA" id="ARBA00005245"/>
    </source>
</evidence>
<comment type="function">
    <text evidence="8">Component of the signal peptidase complex (SPC) which catalyzes the cleavage of N-terminal signal sequences from nascent proteins as they are translocated into the lumen of the endoplasmic reticulum. Dispensable for SPC enzymatic activity.</text>
</comment>
<evidence type="ECO:0000256" key="1">
    <source>
        <dbReference type="ARBA" id="ARBA00004477"/>
    </source>
</evidence>
<evidence type="ECO:0000256" key="7">
    <source>
        <dbReference type="ARBA" id="ARBA00023136"/>
    </source>
</evidence>
<name>A0A225AK63_TALAT</name>